<accession>A0A060R7W5</accession>
<dbReference type="Pfam" id="PF00072">
    <property type="entry name" value="Response_reg"/>
    <property type="match status" value="1"/>
</dbReference>
<organism evidence="4 5">
    <name type="scientific">Mucinivorans hirudinis</name>
    <dbReference type="NCBI Taxonomy" id="1433126"/>
    <lineage>
        <taxon>Bacteria</taxon>
        <taxon>Pseudomonadati</taxon>
        <taxon>Bacteroidota</taxon>
        <taxon>Bacteroidia</taxon>
        <taxon>Bacteroidales</taxon>
        <taxon>Rikenellaceae</taxon>
        <taxon>Mucinivorans</taxon>
    </lineage>
</organism>
<proteinExistence type="predicted"/>
<dbReference type="EMBL" id="HG934468">
    <property type="protein sequence ID" value="CDN31425.1"/>
    <property type="molecule type" value="Genomic_DNA"/>
</dbReference>
<dbReference type="GO" id="GO:0003677">
    <property type="term" value="F:DNA binding"/>
    <property type="evidence" value="ECO:0007669"/>
    <property type="project" value="InterPro"/>
</dbReference>
<dbReference type="InterPro" id="IPR011006">
    <property type="entry name" value="CheY-like_superfamily"/>
</dbReference>
<feature type="domain" description="Response regulatory" evidence="2">
    <location>
        <begin position="3"/>
        <end position="117"/>
    </location>
</feature>
<evidence type="ECO:0000313" key="5">
    <source>
        <dbReference type="Proteomes" id="UP000027616"/>
    </source>
</evidence>
<evidence type="ECO:0000256" key="1">
    <source>
        <dbReference type="PROSITE-ProRule" id="PRU00169"/>
    </source>
</evidence>
<dbReference type="Gene3D" id="2.40.50.1020">
    <property type="entry name" value="LytTr DNA-binding domain"/>
    <property type="match status" value="1"/>
</dbReference>
<feature type="domain" description="HTH LytTR-type" evidence="3">
    <location>
        <begin position="142"/>
        <end position="249"/>
    </location>
</feature>
<dbReference type="InterPro" id="IPR001789">
    <property type="entry name" value="Sig_transdc_resp-reg_receiver"/>
</dbReference>
<dbReference type="InterPro" id="IPR046947">
    <property type="entry name" value="LytR-like"/>
</dbReference>
<dbReference type="SMART" id="SM00850">
    <property type="entry name" value="LytTR"/>
    <property type="match status" value="1"/>
</dbReference>
<dbReference type="GO" id="GO:0000156">
    <property type="term" value="F:phosphorelay response regulator activity"/>
    <property type="evidence" value="ECO:0007669"/>
    <property type="project" value="InterPro"/>
</dbReference>
<gene>
    <name evidence="4" type="ORF">BN938_1337</name>
</gene>
<evidence type="ECO:0000259" key="2">
    <source>
        <dbReference type="PROSITE" id="PS50110"/>
    </source>
</evidence>
<dbReference type="Pfam" id="PF04397">
    <property type="entry name" value="LytTR"/>
    <property type="match status" value="1"/>
</dbReference>
<dbReference type="PANTHER" id="PTHR37299">
    <property type="entry name" value="TRANSCRIPTIONAL REGULATOR-RELATED"/>
    <property type="match status" value="1"/>
</dbReference>
<evidence type="ECO:0000313" key="4">
    <source>
        <dbReference type="EMBL" id="CDN31425.1"/>
    </source>
</evidence>
<dbReference type="InterPro" id="IPR007492">
    <property type="entry name" value="LytTR_DNA-bd_dom"/>
</dbReference>
<dbReference type="SUPFAM" id="SSF52172">
    <property type="entry name" value="CheY-like"/>
    <property type="match status" value="1"/>
</dbReference>
<name>A0A060R7W5_9BACT</name>
<keyword evidence="5" id="KW-1185">Reference proteome</keyword>
<dbReference type="PROSITE" id="PS50110">
    <property type="entry name" value="RESPONSE_REGULATORY"/>
    <property type="match status" value="1"/>
</dbReference>
<dbReference type="STRING" id="1433126.BN938_1337"/>
<sequence length="249" mass="28485">MINILIVEDEVPAQKNLQRLIEEYVVDGQVVGCTGSIESTCRFLSERGGEVDLILLDIELSDGKSFEIFNRIKITARVIVTTAFDNYAIKAFKIHSVDYLLKPIEPRELVAAVELVRRDMSSDGHIDKILEILSPREYKQRFTVKIGDKIVIVDTEQIAYFYSEEKVTFLVTKQDRRYIVDFSLDMVGEMVNPRQFFRLSRGCVASVGAIKSVTKHLNGRLKVNLQPATSEEIFVSRTRTPEFMLWLES</sequence>
<dbReference type="KEGG" id="rbc:BN938_1337"/>
<evidence type="ECO:0000259" key="3">
    <source>
        <dbReference type="PROSITE" id="PS50930"/>
    </source>
</evidence>
<dbReference type="PROSITE" id="PS50930">
    <property type="entry name" value="HTH_LYTTR"/>
    <property type="match status" value="1"/>
</dbReference>
<keyword evidence="1" id="KW-0597">Phosphoprotein</keyword>
<dbReference type="SMART" id="SM00448">
    <property type="entry name" value="REC"/>
    <property type="match status" value="1"/>
</dbReference>
<dbReference type="Proteomes" id="UP000027616">
    <property type="component" value="Chromosome I"/>
</dbReference>
<dbReference type="AlphaFoldDB" id="A0A060R7W5"/>
<feature type="modified residue" description="4-aspartylphosphate" evidence="1">
    <location>
        <position position="57"/>
    </location>
</feature>
<dbReference type="eggNOG" id="COG3279">
    <property type="taxonomic scope" value="Bacteria"/>
</dbReference>
<dbReference type="HOGENOM" id="CLU_000445_14_1_10"/>
<dbReference type="Gene3D" id="3.40.50.2300">
    <property type="match status" value="1"/>
</dbReference>
<dbReference type="PANTHER" id="PTHR37299:SF1">
    <property type="entry name" value="STAGE 0 SPORULATION PROTEIN A HOMOLOG"/>
    <property type="match status" value="1"/>
</dbReference>
<protein>
    <submittedName>
        <fullName evidence="4">Two-component system response regulator</fullName>
    </submittedName>
</protein>
<reference evidence="4 5" key="1">
    <citation type="journal article" date="2015" name="Genome Announc.">
        <title>Complete Genome Sequence of the Novel Leech Symbiont Mucinivorans hirudinis M3T.</title>
        <authorList>
            <person name="Nelson M.C."/>
            <person name="Bomar L."/>
            <person name="Graf J."/>
        </authorList>
    </citation>
    <scope>NUCLEOTIDE SEQUENCE [LARGE SCALE GENOMIC DNA]</scope>
    <source>
        <strain evidence="5">M3</strain>
    </source>
</reference>